<reference evidence="2" key="1">
    <citation type="journal article" date="2017" name="Genome Biol.">
        <title>Comparative genomics reveals high biological diversity and specific adaptations in the industrially and medically important fungal genus Aspergillus.</title>
        <authorList>
            <person name="de Vries R.P."/>
            <person name="Riley R."/>
            <person name="Wiebenga A."/>
            <person name="Aguilar-Osorio G."/>
            <person name="Amillis S."/>
            <person name="Uchima C.A."/>
            <person name="Anderluh G."/>
            <person name="Asadollahi M."/>
            <person name="Askin M."/>
            <person name="Barry K."/>
            <person name="Battaglia E."/>
            <person name="Bayram O."/>
            <person name="Benocci T."/>
            <person name="Braus-Stromeyer S.A."/>
            <person name="Caldana C."/>
            <person name="Canovas D."/>
            <person name="Cerqueira G.C."/>
            <person name="Chen F."/>
            <person name="Chen W."/>
            <person name="Choi C."/>
            <person name="Clum A."/>
            <person name="Dos Santos R.A."/>
            <person name="Damasio A.R."/>
            <person name="Diallinas G."/>
            <person name="Emri T."/>
            <person name="Fekete E."/>
            <person name="Flipphi M."/>
            <person name="Freyberg S."/>
            <person name="Gallo A."/>
            <person name="Gournas C."/>
            <person name="Habgood R."/>
            <person name="Hainaut M."/>
            <person name="Harispe M.L."/>
            <person name="Henrissat B."/>
            <person name="Hilden K.S."/>
            <person name="Hope R."/>
            <person name="Hossain A."/>
            <person name="Karabika E."/>
            <person name="Karaffa L."/>
            <person name="Karanyi Z."/>
            <person name="Krasevec N."/>
            <person name="Kuo A."/>
            <person name="Kusch H."/>
            <person name="LaButti K."/>
            <person name="Lagendijk E.L."/>
            <person name="Lapidus A."/>
            <person name="Levasseur A."/>
            <person name="Lindquist E."/>
            <person name="Lipzen A."/>
            <person name="Logrieco A.F."/>
            <person name="MacCabe A."/>
            <person name="Maekelae M.R."/>
            <person name="Malavazi I."/>
            <person name="Melin P."/>
            <person name="Meyer V."/>
            <person name="Mielnichuk N."/>
            <person name="Miskei M."/>
            <person name="Molnar A.P."/>
            <person name="Mule G."/>
            <person name="Ngan C.Y."/>
            <person name="Orejas M."/>
            <person name="Orosz E."/>
            <person name="Ouedraogo J.P."/>
            <person name="Overkamp K.M."/>
            <person name="Park H.-S."/>
            <person name="Perrone G."/>
            <person name="Piumi F."/>
            <person name="Punt P.J."/>
            <person name="Ram A.F."/>
            <person name="Ramon A."/>
            <person name="Rauscher S."/>
            <person name="Record E."/>
            <person name="Riano-Pachon D.M."/>
            <person name="Robert V."/>
            <person name="Roehrig J."/>
            <person name="Ruller R."/>
            <person name="Salamov A."/>
            <person name="Salih N.S."/>
            <person name="Samson R.A."/>
            <person name="Sandor E."/>
            <person name="Sanguinetti M."/>
            <person name="Schuetze T."/>
            <person name="Sepcic K."/>
            <person name="Shelest E."/>
            <person name="Sherlock G."/>
            <person name="Sophianopoulou V."/>
            <person name="Squina F.M."/>
            <person name="Sun H."/>
            <person name="Susca A."/>
            <person name="Todd R.B."/>
            <person name="Tsang A."/>
            <person name="Unkles S.E."/>
            <person name="van de Wiele N."/>
            <person name="van Rossen-Uffink D."/>
            <person name="Oliveira J.V."/>
            <person name="Vesth T.C."/>
            <person name="Visser J."/>
            <person name="Yu J.-H."/>
            <person name="Zhou M."/>
            <person name="Andersen M.R."/>
            <person name="Archer D.B."/>
            <person name="Baker S.E."/>
            <person name="Benoit I."/>
            <person name="Brakhage A.A."/>
            <person name="Braus G.H."/>
            <person name="Fischer R."/>
            <person name="Frisvad J.C."/>
            <person name="Goldman G.H."/>
            <person name="Houbraken J."/>
            <person name="Oakley B."/>
            <person name="Pocsi I."/>
            <person name="Scazzocchio C."/>
            <person name="Seiboth B."/>
            <person name="vanKuyk P.A."/>
            <person name="Wortman J."/>
            <person name="Dyer P.S."/>
            <person name="Grigoriev I.V."/>
        </authorList>
    </citation>
    <scope>NUCLEOTIDE SEQUENCE [LARGE SCALE GENOMIC DNA]</scope>
    <source>
        <strain evidence="2">DTO 134E9</strain>
    </source>
</reference>
<dbReference type="VEuPathDB" id="FungiDB:ASPWEDRAFT_62303"/>
<accession>A0A1L9R7R0</accession>
<organism evidence="1 2">
    <name type="scientific">Aspergillus wentii DTO 134E9</name>
    <dbReference type="NCBI Taxonomy" id="1073089"/>
    <lineage>
        <taxon>Eukaryota</taxon>
        <taxon>Fungi</taxon>
        <taxon>Dikarya</taxon>
        <taxon>Ascomycota</taxon>
        <taxon>Pezizomycotina</taxon>
        <taxon>Eurotiomycetes</taxon>
        <taxon>Eurotiomycetidae</taxon>
        <taxon>Eurotiales</taxon>
        <taxon>Aspergillaceae</taxon>
        <taxon>Aspergillus</taxon>
        <taxon>Aspergillus subgen. Cremei</taxon>
    </lineage>
</organism>
<proteinExistence type="predicted"/>
<sequence>MPILYNPRSRRLFESAPCPADCIIPTGDPDAYGLYPEFRWVCNKLAIAELQGIKCGPHKTRPGDDLFPIFSKPIYNLGGMGAEARVIKTQDDYWRSVTAGHMWSALLTGEHYSTDIAVVSGKPVWFSHTRGFPGPDQTWDYWEINIQVGGGLEEYITGFIEKHLSGYTGMLNMETIGGKIIEVHLRLSPQWADVYGSWFLTSLVDLYCGEGWTGPSFTESKMQTGYSVVLFDDVEYAKVGTALTLDYLRQMEAAFGVSSITIGYNAAMPLETYFYPPGGFRIAWINGFDLDKCKLARRTLQMHLHKLYRSQFTSARTVALRVFYWEWRVI</sequence>
<keyword evidence="2" id="KW-1185">Reference proteome</keyword>
<name>A0A1L9R7R0_ASPWE</name>
<dbReference type="OrthoDB" id="4485030at2759"/>
<dbReference type="GeneID" id="63754486"/>
<protein>
    <submittedName>
        <fullName evidence="1">Uncharacterized protein</fullName>
    </submittedName>
</protein>
<dbReference type="EMBL" id="KV878216">
    <property type="protein sequence ID" value="OJJ30960.1"/>
    <property type="molecule type" value="Genomic_DNA"/>
</dbReference>
<dbReference type="AlphaFoldDB" id="A0A1L9R7R0"/>
<gene>
    <name evidence="1" type="ORF">ASPWEDRAFT_62303</name>
</gene>
<evidence type="ECO:0000313" key="2">
    <source>
        <dbReference type="Proteomes" id="UP000184383"/>
    </source>
</evidence>
<dbReference type="Proteomes" id="UP000184383">
    <property type="component" value="Unassembled WGS sequence"/>
</dbReference>
<evidence type="ECO:0000313" key="1">
    <source>
        <dbReference type="EMBL" id="OJJ30960.1"/>
    </source>
</evidence>
<dbReference type="RefSeq" id="XP_040684637.1">
    <property type="nucleotide sequence ID" value="XM_040838638.1"/>
</dbReference>